<protein>
    <submittedName>
        <fullName evidence="6">TetR family transcriptional regulator</fullName>
    </submittedName>
</protein>
<proteinExistence type="predicted"/>
<reference evidence="6" key="1">
    <citation type="journal article" date="2014" name="Int. J. Syst. Evol. Microbiol.">
        <title>Complete genome sequence of Corynebacterium casei LMG S-19264T (=DSM 44701T), isolated from a smear-ripened cheese.</title>
        <authorList>
            <consortium name="US DOE Joint Genome Institute (JGI-PGF)"/>
            <person name="Walter F."/>
            <person name="Albersmeier A."/>
            <person name="Kalinowski J."/>
            <person name="Ruckert C."/>
        </authorList>
    </citation>
    <scope>NUCLEOTIDE SEQUENCE</scope>
    <source>
        <strain evidence="6">VKM Ac-1940</strain>
    </source>
</reference>
<dbReference type="PROSITE" id="PS50977">
    <property type="entry name" value="HTH_TETR_2"/>
    <property type="match status" value="1"/>
</dbReference>
<dbReference type="InterPro" id="IPR050109">
    <property type="entry name" value="HTH-type_TetR-like_transc_reg"/>
</dbReference>
<dbReference type="Proteomes" id="UP001142291">
    <property type="component" value="Unassembled WGS sequence"/>
</dbReference>
<dbReference type="InterPro" id="IPR001647">
    <property type="entry name" value="HTH_TetR"/>
</dbReference>
<dbReference type="InterPro" id="IPR036271">
    <property type="entry name" value="Tet_transcr_reg_TetR-rel_C_sf"/>
</dbReference>
<feature type="domain" description="HTH tetR-type" evidence="5">
    <location>
        <begin position="12"/>
        <end position="72"/>
    </location>
</feature>
<dbReference type="PRINTS" id="PR00455">
    <property type="entry name" value="HTHTETR"/>
</dbReference>
<dbReference type="SUPFAM" id="SSF48498">
    <property type="entry name" value="Tetracyclin repressor-like, C-terminal domain"/>
    <property type="match status" value="1"/>
</dbReference>
<dbReference type="GO" id="GO:0003700">
    <property type="term" value="F:DNA-binding transcription factor activity"/>
    <property type="evidence" value="ECO:0007669"/>
    <property type="project" value="TreeGrafter"/>
</dbReference>
<evidence type="ECO:0000259" key="5">
    <source>
        <dbReference type="PROSITE" id="PS50977"/>
    </source>
</evidence>
<evidence type="ECO:0000313" key="6">
    <source>
        <dbReference type="EMBL" id="GLJ96592.1"/>
    </source>
</evidence>
<organism evidence="6 7">
    <name type="scientific">Microbacterium dextranolyticum</name>
    <dbReference type="NCBI Taxonomy" id="36806"/>
    <lineage>
        <taxon>Bacteria</taxon>
        <taxon>Bacillati</taxon>
        <taxon>Actinomycetota</taxon>
        <taxon>Actinomycetes</taxon>
        <taxon>Micrococcales</taxon>
        <taxon>Microbacteriaceae</taxon>
        <taxon>Microbacterium</taxon>
    </lineage>
</organism>
<evidence type="ECO:0000313" key="7">
    <source>
        <dbReference type="Proteomes" id="UP001142291"/>
    </source>
</evidence>
<comment type="caution">
    <text evidence="6">The sequence shown here is derived from an EMBL/GenBank/DDBJ whole genome shotgun (WGS) entry which is preliminary data.</text>
</comment>
<keyword evidence="3" id="KW-0804">Transcription</keyword>
<dbReference type="InterPro" id="IPR009057">
    <property type="entry name" value="Homeodomain-like_sf"/>
</dbReference>
<dbReference type="PANTHER" id="PTHR30055:SF234">
    <property type="entry name" value="HTH-TYPE TRANSCRIPTIONAL REGULATOR BETI"/>
    <property type="match status" value="1"/>
</dbReference>
<accession>A0A9W6HNT3</accession>
<sequence>MAFARSGPVRSEAARRSILQAAAELLAERGYESLAIEQIAARAGVGKQTIYRWWPSKGAILAECLLEGTMLDGRLDLPDTGDIRADLRDWLGRIFALLERPEGEGLLRALIAAAADNAEVGRRLRDSLSGSESVSGRLARAAGTAPNLTPVAPFEEIAEALIGAVLLRALSRTPVEPGDADRLLDAILGR</sequence>
<evidence type="ECO:0000256" key="3">
    <source>
        <dbReference type="ARBA" id="ARBA00023163"/>
    </source>
</evidence>
<reference evidence="6" key="2">
    <citation type="submission" date="2023-01" db="EMBL/GenBank/DDBJ databases">
        <authorList>
            <person name="Sun Q."/>
            <person name="Evtushenko L."/>
        </authorList>
    </citation>
    <scope>NUCLEOTIDE SEQUENCE</scope>
    <source>
        <strain evidence="6">VKM Ac-1940</strain>
    </source>
</reference>
<dbReference type="Gene3D" id="1.10.357.10">
    <property type="entry name" value="Tetracycline Repressor, domain 2"/>
    <property type="match status" value="1"/>
</dbReference>
<gene>
    <name evidence="6" type="ORF">GCM10017591_26550</name>
</gene>
<dbReference type="AlphaFoldDB" id="A0A9W6HNT3"/>
<name>A0A9W6HNT3_9MICO</name>
<feature type="DNA-binding region" description="H-T-H motif" evidence="4">
    <location>
        <begin position="35"/>
        <end position="54"/>
    </location>
</feature>
<dbReference type="InterPro" id="IPR011075">
    <property type="entry name" value="TetR_C"/>
</dbReference>
<keyword evidence="2 4" id="KW-0238">DNA-binding</keyword>
<keyword evidence="1" id="KW-0805">Transcription regulation</keyword>
<dbReference type="Pfam" id="PF16859">
    <property type="entry name" value="TetR_C_11"/>
    <property type="match status" value="1"/>
</dbReference>
<dbReference type="RefSeq" id="WP_204964602.1">
    <property type="nucleotide sequence ID" value="NZ_BAAAUR010000014.1"/>
</dbReference>
<dbReference type="GO" id="GO:0000976">
    <property type="term" value="F:transcription cis-regulatory region binding"/>
    <property type="evidence" value="ECO:0007669"/>
    <property type="project" value="TreeGrafter"/>
</dbReference>
<dbReference type="EMBL" id="BSER01000012">
    <property type="protein sequence ID" value="GLJ96592.1"/>
    <property type="molecule type" value="Genomic_DNA"/>
</dbReference>
<evidence type="ECO:0000256" key="4">
    <source>
        <dbReference type="PROSITE-ProRule" id="PRU00335"/>
    </source>
</evidence>
<evidence type="ECO:0000256" key="2">
    <source>
        <dbReference type="ARBA" id="ARBA00023125"/>
    </source>
</evidence>
<keyword evidence="7" id="KW-1185">Reference proteome</keyword>
<dbReference type="Pfam" id="PF00440">
    <property type="entry name" value="TetR_N"/>
    <property type="match status" value="1"/>
</dbReference>
<dbReference type="SUPFAM" id="SSF46689">
    <property type="entry name" value="Homeodomain-like"/>
    <property type="match status" value="1"/>
</dbReference>
<evidence type="ECO:0000256" key="1">
    <source>
        <dbReference type="ARBA" id="ARBA00023015"/>
    </source>
</evidence>
<dbReference type="PANTHER" id="PTHR30055">
    <property type="entry name" value="HTH-TYPE TRANSCRIPTIONAL REGULATOR RUTR"/>
    <property type="match status" value="1"/>
</dbReference>